<accession>A0A2T3AB10</accession>
<evidence type="ECO:0000313" key="10">
    <source>
        <dbReference type="Proteomes" id="UP000241462"/>
    </source>
</evidence>
<reference evidence="9 10" key="1">
    <citation type="journal article" date="2018" name="Mycol. Prog.">
        <title>Coniella lustricola, a new species from submerged detritus.</title>
        <authorList>
            <person name="Raudabaugh D.B."/>
            <person name="Iturriaga T."/>
            <person name="Carver A."/>
            <person name="Mondo S."/>
            <person name="Pangilinan J."/>
            <person name="Lipzen A."/>
            <person name="He G."/>
            <person name="Amirebrahimi M."/>
            <person name="Grigoriev I.V."/>
            <person name="Miller A.N."/>
        </authorList>
    </citation>
    <scope>NUCLEOTIDE SEQUENCE [LARGE SCALE GENOMIC DNA]</scope>
    <source>
        <strain evidence="9 10">B22-T-1</strain>
    </source>
</reference>
<dbReference type="Pfam" id="PF08531">
    <property type="entry name" value="Bac_rhamnosid_N"/>
    <property type="match status" value="1"/>
</dbReference>
<dbReference type="GO" id="GO:0030596">
    <property type="term" value="F:alpha-L-rhamnosidase activity"/>
    <property type="evidence" value="ECO:0007669"/>
    <property type="project" value="UniProtKB-EC"/>
</dbReference>
<gene>
    <name evidence="9" type="ORF">BD289DRAFT_431320</name>
</gene>
<evidence type="ECO:0000259" key="5">
    <source>
        <dbReference type="Pfam" id="PF05592"/>
    </source>
</evidence>
<dbReference type="Proteomes" id="UP000241462">
    <property type="component" value="Unassembled WGS sequence"/>
</dbReference>
<feature type="domain" description="Bacterial alpha-L-rhamnosidase N-terminal" evidence="6">
    <location>
        <begin position="243"/>
        <end position="422"/>
    </location>
</feature>
<evidence type="ECO:0000256" key="3">
    <source>
        <dbReference type="ARBA" id="ARBA00022801"/>
    </source>
</evidence>
<dbReference type="EC" id="3.2.1.40" evidence="2"/>
<proteinExistence type="predicted"/>
<evidence type="ECO:0000256" key="1">
    <source>
        <dbReference type="ARBA" id="ARBA00001445"/>
    </source>
</evidence>
<organism evidence="9 10">
    <name type="scientific">Coniella lustricola</name>
    <dbReference type="NCBI Taxonomy" id="2025994"/>
    <lineage>
        <taxon>Eukaryota</taxon>
        <taxon>Fungi</taxon>
        <taxon>Dikarya</taxon>
        <taxon>Ascomycota</taxon>
        <taxon>Pezizomycotina</taxon>
        <taxon>Sordariomycetes</taxon>
        <taxon>Sordariomycetidae</taxon>
        <taxon>Diaporthales</taxon>
        <taxon>Schizoparmaceae</taxon>
        <taxon>Coniella</taxon>
    </lineage>
</organism>
<feature type="domain" description="Alpha-L-rhamnosidase concanavalin-like" evidence="5">
    <location>
        <begin position="431"/>
        <end position="535"/>
    </location>
</feature>
<dbReference type="PANTHER" id="PTHR33307:SF6">
    <property type="entry name" value="ALPHA-RHAMNOSIDASE (EUROFUNG)-RELATED"/>
    <property type="match status" value="1"/>
</dbReference>
<comment type="catalytic activity">
    <reaction evidence="1">
        <text>Hydrolysis of terminal non-reducing alpha-L-rhamnose residues in alpha-L-rhamnosides.</text>
        <dbReference type="EC" id="3.2.1.40"/>
    </reaction>
</comment>
<feature type="domain" description="Alpha-L-rhamnosidase C-terminal" evidence="8">
    <location>
        <begin position="899"/>
        <end position="972"/>
    </location>
</feature>
<evidence type="ECO:0000256" key="2">
    <source>
        <dbReference type="ARBA" id="ARBA00012652"/>
    </source>
</evidence>
<feature type="region of interest" description="Disordered" evidence="4">
    <location>
        <begin position="15"/>
        <end position="82"/>
    </location>
</feature>
<dbReference type="InterPro" id="IPR008928">
    <property type="entry name" value="6-hairpin_glycosidase_sf"/>
</dbReference>
<dbReference type="Gene3D" id="2.60.120.260">
    <property type="entry name" value="Galactose-binding domain-like"/>
    <property type="match status" value="2"/>
</dbReference>
<dbReference type="GO" id="GO:0005975">
    <property type="term" value="P:carbohydrate metabolic process"/>
    <property type="evidence" value="ECO:0007669"/>
    <property type="project" value="InterPro"/>
</dbReference>
<dbReference type="Gene3D" id="1.50.10.10">
    <property type="match status" value="1"/>
</dbReference>
<dbReference type="InterPro" id="IPR013737">
    <property type="entry name" value="Bac_rhamnosid_N"/>
</dbReference>
<dbReference type="InterPro" id="IPR035396">
    <property type="entry name" value="Bac_rhamnosid6H"/>
</dbReference>
<name>A0A2T3AB10_9PEZI</name>
<feature type="compositionally biased region" description="Basic and acidic residues" evidence="4">
    <location>
        <begin position="50"/>
        <end position="61"/>
    </location>
</feature>
<dbReference type="InterPro" id="IPR012341">
    <property type="entry name" value="6hp_glycosidase-like_sf"/>
</dbReference>
<feature type="domain" description="Alpha-L-rhamnosidase six-hairpin glycosidase" evidence="7">
    <location>
        <begin position="543"/>
        <end position="897"/>
    </location>
</feature>
<dbReference type="Gene3D" id="2.60.420.10">
    <property type="entry name" value="Maltose phosphorylase, domain 3"/>
    <property type="match status" value="1"/>
</dbReference>
<dbReference type="Pfam" id="PF17390">
    <property type="entry name" value="Bac_rhamnosid_C"/>
    <property type="match status" value="1"/>
</dbReference>
<dbReference type="EMBL" id="KZ678422">
    <property type="protein sequence ID" value="PSR89028.1"/>
    <property type="molecule type" value="Genomic_DNA"/>
</dbReference>
<keyword evidence="3" id="KW-0378">Hydrolase</keyword>
<evidence type="ECO:0000256" key="4">
    <source>
        <dbReference type="SAM" id="MobiDB-lite"/>
    </source>
</evidence>
<dbReference type="PANTHER" id="PTHR33307">
    <property type="entry name" value="ALPHA-RHAMNOSIDASE (EUROFUNG)"/>
    <property type="match status" value="1"/>
</dbReference>
<feature type="compositionally biased region" description="Polar residues" evidence="4">
    <location>
        <begin position="26"/>
        <end position="43"/>
    </location>
</feature>
<sequence>MTVEQLCVATKVSFDHHPTGLGVGSSRPSLSWQYRPVSRSSSFDESDDNPDNHQDHDDRDVPQPQTQSKSRSQGSRPSPTWQQRSYIVLRQRLVAGAGSRPQLGLTRDTELDSASVHSTAHVVASPDCILTPWPGPALVSRERTAVAIVGANTASAFRDPERRFSHEESLSAAAEGPLEWTTVEAGLLKASDWKARFITSTDPPPSANDIPHRPVIYQKTFTYNIINSTDATSSSSQQQYKSEYARLYISALGLYEAYINGVRVGDSHMAPGWTSYHHRVQYQTYDVTGLLRQSCGAENTLTVEVAEGWYAGRLLWVPGLRNLYGDKPGFIAQLEMHGRDTMQQVVSDESWGCRPSPRLSASIYDGEVYDACAAAPASQQSDLVVDRNVGGVHDWHRTRVLDFDFDKVQLVATDAPPVRITQFVKPINVFKSPSGKTLVDFGQNLVGRVQIRGIARQAGHTISIKHAEVLDHGELGTRPLRDAKATDQYIFSGSEDRRNFHHAPAFTFHGFRYAELEGWSLDDADNAPSADTLAALVVGSDMKRTGRFACSNELVNKLHENVTWSMRGNFLSIPTDCPQRDERLGWTGDIQAFAPTAVFLYASVGFLTNWLRDLSIDQAAPGRNGCVPVVIPDVLHGRSEQNDSPVAVWDDAAILVPWALYRWSGDVAMLRRQLGSMKAHLHSSIRRGPDGLWDDSLFQFGDWLDPNAPADQADLARTDGTLVADAYLVHVTDVMAKISVEIGNASDAQSYQAEFDTLKKRFADKYISKQGLVVSDSQTGLALAICFDLLASPAQLKAAGDRLERLVRQSRFKVATGFAGTPLVLHALTRVDKTEVAYEMLQCKDCPSWLYPVTMGATTIWERWDSMLPDGSLNPGAMTSFNHYALGSVADWLHSVVGGLQPAAPGWRRFLVRPRPGGGLKWCRVSFEGPYGTVRAGWHMGEGDKVLNLRLEVPPLCQALVVLPGQTEAEGRLVGAGICEVQCDLG</sequence>
<dbReference type="InterPro" id="IPR016007">
    <property type="entry name" value="Alpha_rhamnosid"/>
</dbReference>
<protein>
    <recommendedName>
        <fullName evidence="2">alpha-L-rhamnosidase</fullName>
        <ecNumber evidence="2">3.2.1.40</ecNumber>
    </recommendedName>
</protein>
<dbReference type="OrthoDB" id="10036721at2759"/>
<feature type="compositionally biased region" description="Polar residues" evidence="4">
    <location>
        <begin position="63"/>
        <end position="82"/>
    </location>
</feature>
<dbReference type="SUPFAM" id="SSF48208">
    <property type="entry name" value="Six-hairpin glycosidases"/>
    <property type="match status" value="1"/>
</dbReference>
<evidence type="ECO:0000259" key="8">
    <source>
        <dbReference type="Pfam" id="PF17390"/>
    </source>
</evidence>
<dbReference type="InParanoid" id="A0A2T3AB10"/>
<evidence type="ECO:0000259" key="6">
    <source>
        <dbReference type="Pfam" id="PF08531"/>
    </source>
</evidence>
<keyword evidence="10" id="KW-1185">Reference proteome</keyword>
<dbReference type="STRING" id="2025994.A0A2T3AB10"/>
<dbReference type="InterPro" id="IPR008902">
    <property type="entry name" value="Rhamnosid_concanavalin"/>
</dbReference>
<dbReference type="InterPro" id="IPR035398">
    <property type="entry name" value="Bac_rhamnosid_C"/>
</dbReference>
<evidence type="ECO:0000259" key="7">
    <source>
        <dbReference type="Pfam" id="PF17389"/>
    </source>
</evidence>
<dbReference type="Pfam" id="PF17389">
    <property type="entry name" value="Bac_rhamnosid6H"/>
    <property type="match status" value="1"/>
</dbReference>
<dbReference type="AlphaFoldDB" id="A0A2T3AB10"/>
<evidence type="ECO:0000313" key="9">
    <source>
        <dbReference type="EMBL" id="PSR89028.1"/>
    </source>
</evidence>
<dbReference type="Pfam" id="PF05592">
    <property type="entry name" value="Bac_rhamnosid"/>
    <property type="match status" value="1"/>
</dbReference>